<proteinExistence type="predicted"/>
<dbReference type="AlphaFoldDB" id="A0A8H7W7H3"/>
<accession>A0A8H7W7H3</accession>
<sequence length="80" mass="8770">MSVTTAGTIGDQDNGPSSFAESATVSQHNEHYVYSIAAYFKDINDNLVIADMAAEEKILVHVAQMKPYIDAFDKIMNNSN</sequence>
<keyword evidence="3" id="KW-1185">Reference proteome</keyword>
<comment type="caution">
    <text evidence="2">The sequence shown here is derived from an EMBL/GenBank/DDBJ whole genome shotgun (WGS) entry which is preliminary data.</text>
</comment>
<protein>
    <submittedName>
        <fullName evidence="2">Uncharacterized protein</fullName>
    </submittedName>
</protein>
<feature type="region of interest" description="Disordered" evidence="1">
    <location>
        <begin position="1"/>
        <end position="22"/>
    </location>
</feature>
<evidence type="ECO:0000256" key="1">
    <source>
        <dbReference type="SAM" id="MobiDB-lite"/>
    </source>
</evidence>
<evidence type="ECO:0000313" key="2">
    <source>
        <dbReference type="EMBL" id="KAG4420401.1"/>
    </source>
</evidence>
<dbReference type="EMBL" id="JAFJYH010000084">
    <property type="protein sequence ID" value="KAG4420401.1"/>
    <property type="molecule type" value="Genomic_DNA"/>
</dbReference>
<evidence type="ECO:0000313" key="3">
    <source>
        <dbReference type="Proteomes" id="UP000664132"/>
    </source>
</evidence>
<dbReference type="Proteomes" id="UP000664132">
    <property type="component" value="Unassembled WGS sequence"/>
</dbReference>
<gene>
    <name evidence="2" type="ORF">IFR04_006417</name>
</gene>
<reference evidence="2" key="1">
    <citation type="submission" date="2021-02" db="EMBL/GenBank/DDBJ databases">
        <title>Genome sequence Cadophora malorum strain M34.</title>
        <authorList>
            <person name="Stefanovic E."/>
            <person name="Vu D."/>
            <person name="Scully C."/>
            <person name="Dijksterhuis J."/>
            <person name="Roader J."/>
            <person name="Houbraken J."/>
        </authorList>
    </citation>
    <scope>NUCLEOTIDE SEQUENCE</scope>
    <source>
        <strain evidence="2">M34</strain>
    </source>
</reference>
<name>A0A8H7W7H3_9HELO</name>
<organism evidence="2 3">
    <name type="scientific">Cadophora malorum</name>
    <dbReference type="NCBI Taxonomy" id="108018"/>
    <lineage>
        <taxon>Eukaryota</taxon>
        <taxon>Fungi</taxon>
        <taxon>Dikarya</taxon>
        <taxon>Ascomycota</taxon>
        <taxon>Pezizomycotina</taxon>
        <taxon>Leotiomycetes</taxon>
        <taxon>Helotiales</taxon>
        <taxon>Ploettnerulaceae</taxon>
        <taxon>Cadophora</taxon>
    </lineage>
</organism>